<gene>
    <name evidence="1" type="ORF">UC8_33920</name>
</gene>
<dbReference type="KEGG" id="rul:UC8_33920"/>
<reference evidence="1 2" key="1">
    <citation type="submission" date="2019-08" db="EMBL/GenBank/DDBJ databases">
        <title>Deep-cultivation of Planctomycetes and their phenomic and genomic characterization uncovers novel biology.</title>
        <authorList>
            <person name="Wiegand S."/>
            <person name="Jogler M."/>
            <person name="Boedeker C."/>
            <person name="Pinto D."/>
            <person name="Vollmers J."/>
            <person name="Rivas-Marin E."/>
            <person name="Kohn T."/>
            <person name="Peeters S.H."/>
            <person name="Heuer A."/>
            <person name="Rast P."/>
            <person name="Oberbeckmann S."/>
            <person name="Bunk B."/>
            <person name="Jeske O."/>
            <person name="Meyerdierks A."/>
            <person name="Storesund J.E."/>
            <person name="Kallscheuer N."/>
            <person name="Luecker S."/>
            <person name="Lage O.M."/>
            <person name="Pohl T."/>
            <person name="Merkel B.J."/>
            <person name="Hornburger P."/>
            <person name="Mueller R.-W."/>
            <person name="Bruemmer F."/>
            <person name="Labrenz M."/>
            <person name="Spormann A.M."/>
            <person name="Op den Camp H."/>
            <person name="Overmann J."/>
            <person name="Amann R."/>
            <person name="Jetten M.S.M."/>
            <person name="Mascher T."/>
            <person name="Medema M.H."/>
            <person name="Devos D.P."/>
            <person name="Kaster A.-K."/>
            <person name="Ovreas L."/>
            <person name="Rohde M."/>
            <person name="Galperin M.Y."/>
            <person name="Jogler C."/>
        </authorList>
    </citation>
    <scope>NUCLEOTIDE SEQUENCE [LARGE SCALE GENOMIC DNA]</scope>
    <source>
        <strain evidence="1 2">UC8</strain>
    </source>
</reference>
<dbReference type="AlphaFoldDB" id="A0A5B9QTX4"/>
<dbReference type="EMBL" id="CP042914">
    <property type="protein sequence ID" value="QEG41372.1"/>
    <property type="molecule type" value="Genomic_DNA"/>
</dbReference>
<sequence>MFRSFQTSRSSLGLILLAVTAFAGTTFIVPVRAVADAPSLLRMFGKKSVAADPTQSYTLTEEDGPWLILAATFAGESGLKRAEALVLELRSDYDLPAFIYRESFDFTGRVPDLETGEKRVRYANPQAYDTFSVLVGEFDSIDHADVDDVLSTIKAATPKAYGMEGQDDGPLAAVRKFQRQLMGEKKDGRKTPMATAFVTRNPLLPEDFFQQPEVDAFVMSMNKEVEYSLLDNPGKFTVVVRTFEGLSTLVDGKNERKFKPSADRLNEYANQAHRMVTALRKKGVEAYEYHDRNRSLVAIGSFDNLGVQNANGGFQYDPKIQAVMRKYCAGQNMMRTPDGRHIALKANHVDGIPYDLNPKPIAVPKKSKRSLYTATLDAIGRN</sequence>
<accession>A0A5B9QTX4</accession>
<keyword evidence="2" id="KW-1185">Reference proteome</keyword>
<name>A0A5B9QTX4_9BACT</name>
<dbReference type="OrthoDB" id="248327at2"/>
<evidence type="ECO:0000313" key="1">
    <source>
        <dbReference type="EMBL" id="QEG41372.1"/>
    </source>
</evidence>
<dbReference type="Proteomes" id="UP000325286">
    <property type="component" value="Chromosome"/>
</dbReference>
<evidence type="ECO:0000313" key="2">
    <source>
        <dbReference type="Proteomes" id="UP000325286"/>
    </source>
</evidence>
<organism evidence="1 2">
    <name type="scientific">Roseimaritima ulvae</name>
    <dbReference type="NCBI Taxonomy" id="980254"/>
    <lineage>
        <taxon>Bacteria</taxon>
        <taxon>Pseudomonadati</taxon>
        <taxon>Planctomycetota</taxon>
        <taxon>Planctomycetia</taxon>
        <taxon>Pirellulales</taxon>
        <taxon>Pirellulaceae</taxon>
        <taxon>Roseimaritima</taxon>
    </lineage>
</organism>
<protein>
    <submittedName>
        <fullName evidence="1">Uncharacterized protein</fullName>
    </submittedName>
</protein>
<dbReference type="RefSeq" id="WP_068138349.1">
    <property type="nucleotide sequence ID" value="NZ_CP042914.1"/>
</dbReference>
<proteinExistence type="predicted"/>